<keyword evidence="2" id="KW-0472">Membrane</keyword>
<keyword evidence="6" id="KW-1185">Reference proteome</keyword>
<name>A0A9X4GGC6_9ENTR</name>
<feature type="compositionally biased region" description="Polar residues" evidence="1">
    <location>
        <begin position="9"/>
        <end position="21"/>
    </location>
</feature>
<evidence type="ECO:0000313" key="6">
    <source>
        <dbReference type="Proteomes" id="UP001302613"/>
    </source>
</evidence>
<evidence type="ECO:0000313" key="4">
    <source>
        <dbReference type="EMBL" id="WOH46064.1"/>
    </source>
</evidence>
<evidence type="ECO:0000256" key="2">
    <source>
        <dbReference type="SAM" id="Phobius"/>
    </source>
</evidence>
<organism evidence="3 5">
    <name type="scientific">Citrobacter portucalensis</name>
    <dbReference type="NCBI Taxonomy" id="1639133"/>
    <lineage>
        <taxon>Bacteria</taxon>
        <taxon>Pseudomonadati</taxon>
        <taxon>Pseudomonadota</taxon>
        <taxon>Gammaproteobacteria</taxon>
        <taxon>Enterobacterales</taxon>
        <taxon>Enterobacteriaceae</taxon>
        <taxon>Citrobacter</taxon>
        <taxon>Citrobacter freundii complex</taxon>
    </lineage>
</organism>
<gene>
    <name evidence="4" type="ORF">RY846_23455</name>
    <name evidence="3" type="ORF">SJ265_19005</name>
</gene>
<reference evidence="4 6" key="1">
    <citation type="submission" date="2023-10" db="EMBL/GenBank/DDBJ databases">
        <title>SFO-1, KPC-2, NDM-1 were first reported in Portuguese citrobacter collected clinically.</title>
        <authorList>
            <person name="Guo K."/>
        </authorList>
    </citation>
    <scope>NUCLEOTIDE SEQUENCE [LARGE SCALE GENOMIC DNA]</scope>
    <source>
        <strain evidence="4 6">L2724hy</strain>
    </source>
</reference>
<dbReference type="EMBL" id="JAXABJ010000016">
    <property type="protein sequence ID" value="MDX7149869.1"/>
    <property type="molecule type" value="Genomic_DNA"/>
</dbReference>
<proteinExistence type="predicted"/>
<dbReference type="AlphaFoldDB" id="A0A9X4GGC6"/>
<feature type="region of interest" description="Disordered" evidence="1">
    <location>
        <begin position="1"/>
        <end position="21"/>
    </location>
</feature>
<dbReference type="RefSeq" id="WP_231504644.1">
    <property type="nucleotide sequence ID" value="NZ_CP022311.1"/>
</dbReference>
<reference evidence="3" key="2">
    <citation type="submission" date="2023-11" db="EMBL/GenBank/DDBJ databases">
        <title>Detection of rare carbapenemases in Enterobacterales - comparison of two colorimetric and two CIM-based carbapenemase assays.</title>
        <authorList>
            <person name="Schaffarczyk L."/>
            <person name="Noster J."/>
            <person name="Stelzer Y."/>
            <person name="Sattler J."/>
            <person name="Gatermann S."/>
            <person name="Hamprecht A."/>
        </authorList>
    </citation>
    <scope>NUCLEOTIDE SEQUENCE</scope>
    <source>
        <strain evidence="3">CIM-Carb-133</strain>
    </source>
</reference>
<sequence>MKLQKTETLRQTTGMGKRSFTTPARMIGTEQKIVTNMVNTILSNSVIAASILVIIKLFKRLAIDSARKRRKGLILSENEPNDGSSLNRKKENIYPHQDISCKNGIKCRAFI</sequence>
<dbReference type="Proteomes" id="UP001271725">
    <property type="component" value="Unassembled WGS sequence"/>
</dbReference>
<evidence type="ECO:0000313" key="5">
    <source>
        <dbReference type="Proteomes" id="UP001271725"/>
    </source>
</evidence>
<feature type="region of interest" description="Disordered" evidence="1">
    <location>
        <begin position="72"/>
        <end position="91"/>
    </location>
</feature>
<dbReference type="EMBL" id="CP136601">
    <property type="protein sequence ID" value="WOH46064.1"/>
    <property type="molecule type" value="Genomic_DNA"/>
</dbReference>
<keyword evidence="2" id="KW-1133">Transmembrane helix</keyword>
<evidence type="ECO:0000313" key="3">
    <source>
        <dbReference type="EMBL" id="MDX7149869.1"/>
    </source>
</evidence>
<feature type="transmembrane region" description="Helical" evidence="2">
    <location>
        <begin position="41"/>
        <end position="58"/>
    </location>
</feature>
<dbReference type="Proteomes" id="UP001302613">
    <property type="component" value="Chromosome"/>
</dbReference>
<evidence type="ECO:0000256" key="1">
    <source>
        <dbReference type="SAM" id="MobiDB-lite"/>
    </source>
</evidence>
<accession>A0A9X4GGC6</accession>
<keyword evidence="2" id="KW-0812">Transmembrane</keyword>
<protein>
    <submittedName>
        <fullName evidence="3">Uncharacterized protein</fullName>
    </submittedName>
</protein>